<feature type="compositionally biased region" description="Pro residues" evidence="1">
    <location>
        <begin position="288"/>
        <end position="310"/>
    </location>
</feature>
<evidence type="ECO:0000259" key="3">
    <source>
        <dbReference type="PROSITE" id="PS51724"/>
    </source>
</evidence>
<evidence type="ECO:0000313" key="4">
    <source>
        <dbReference type="EMBL" id="MEL1249396.1"/>
    </source>
</evidence>
<evidence type="ECO:0000256" key="2">
    <source>
        <dbReference type="SAM" id="SignalP"/>
    </source>
</evidence>
<keyword evidence="5" id="KW-1185">Reference proteome</keyword>
<dbReference type="PROSITE" id="PS51724">
    <property type="entry name" value="SPOR"/>
    <property type="match status" value="1"/>
</dbReference>
<dbReference type="SMART" id="SM00671">
    <property type="entry name" value="SEL1"/>
    <property type="match status" value="2"/>
</dbReference>
<evidence type="ECO:0000256" key="1">
    <source>
        <dbReference type="SAM" id="MobiDB-lite"/>
    </source>
</evidence>
<evidence type="ECO:0000313" key="5">
    <source>
        <dbReference type="Proteomes" id="UP001497045"/>
    </source>
</evidence>
<dbReference type="Gene3D" id="1.25.40.10">
    <property type="entry name" value="Tetratricopeptide repeat domain"/>
    <property type="match status" value="1"/>
</dbReference>
<dbReference type="PANTHER" id="PTHR45011">
    <property type="entry name" value="DAP3-BINDING CELL DEATH ENHANCER 1"/>
    <property type="match status" value="1"/>
</dbReference>
<sequence length="398" mass="40969">MTVRPLVAISGTCLVIAAAMLAAPAVADVRDGVEAWERGDYAAAVAEWEGPAAAGDPDALFNLAQAFRLGRGVPQDMARAAELYQAAAGAGHVQAADTYGLMLFQDGRREEALPYVRAASTRGDPRAQYLLGIAHFNGDLVERDWQRAYALLTLANGAGLPQAGPAIAQMDEIMPLEQRQNGAALARQLETEAEQARSVQLAAADLSSPAAVPASQAMPPPAATPPMPRPIPSVSVSPSVAAARDAVAQARQATGTEDPARAGASFANMSAPQQPAVQPPVQVAAAPAPRPAPRPAATPVPTPAPAPAPRPAAATPVAAPAATGPWRVQLGAFGVAGNAERLWQRLSGRPEIAGRQRLLVPTGRVTRLLAAGYASRADAQAACASLQRAGQECLVTRN</sequence>
<name>A0ABU9IAF1_9SPHN</name>
<feature type="chain" id="PRO_5046002618" evidence="2">
    <location>
        <begin position="28"/>
        <end position="398"/>
    </location>
</feature>
<dbReference type="InterPro" id="IPR007730">
    <property type="entry name" value="SPOR-like_dom"/>
</dbReference>
<feature type="region of interest" description="Disordered" evidence="1">
    <location>
        <begin position="243"/>
        <end position="262"/>
    </location>
</feature>
<dbReference type="Gene3D" id="3.30.70.1070">
    <property type="entry name" value="Sporulation related repeat"/>
    <property type="match status" value="1"/>
</dbReference>
<feature type="compositionally biased region" description="Low complexity" evidence="1">
    <location>
        <begin position="271"/>
        <end position="287"/>
    </location>
</feature>
<feature type="region of interest" description="Disordered" evidence="1">
    <location>
        <begin position="210"/>
        <end position="238"/>
    </location>
</feature>
<feature type="region of interest" description="Disordered" evidence="1">
    <location>
        <begin position="270"/>
        <end position="318"/>
    </location>
</feature>
<comment type="caution">
    <text evidence="4">The sequence shown here is derived from an EMBL/GenBank/DDBJ whole genome shotgun (WGS) entry which is preliminary data.</text>
</comment>
<dbReference type="InterPro" id="IPR036680">
    <property type="entry name" value="SPOR-like_sf"/>
</dbReference>
<proteinExistence type="predicted"/>
<gene>
    <name evidence="4" type="ORF">AAEO60_01790</name>
</gene>
<dbReference type="InterPro" id="IPR011990">
    <property type="entry name" value="TPR-like_helical_dom_sf"/>
</dbReference>
<dbReference type="Proteomes" id="UP001497045">
    <property type="component" value="Unassembled WGS sequence"/>
</dbReference>
<keyword evidence="2" id="KW-0732">Signal</keyword>
<feature type="domain" description="SPOR" evidence="3">
    <location>
        <begin position="320"/>
        <end position="398"/>
    </location>
</feature>
<organism evidence="4 5">
    <name type="scientific">Aurantiacibacter gilvus</name>
    <dbReference type="NCBI Taxonomy" id="3139141"/>
    <lineage>
        <taxon>Bacteria</taxon>
        <taxon>Pseudomonadati</taxon>
        <taxon>Pseudomonadota</taxon>
        <taxon>Alphaproteobacteria</taxon>
        <taxon>Sphingomonadales</taxon>
        <taxon>Erythrobacteraceae</taxon>
        <taxon>Aurantiacibacter</taxon>
    </lineage>
</organism>
<dbReference type="Pfam" id="PF08238">
    <property type="entry name" value="Sel1"/>
    <property type="match status" value="2"/>
</dbReference>
<protein>
    <submittedName>
        <fullName evidence="4">SPOR domain-containing protein</fullName>
    </submittedName>
</protein>
<feature type="compositionally biased region" description="Pro residues" evidence="1">
    <location>
        <begin position="218"/>
        <end position="231"/>
    </location>
</feature>
<dbReference type="RefSeq" id="WP_341671933.1">
    <property type="nucleotide sequence ID" value="NZ_JBBYHV010000001.1"/>
</dbReference>
<feature type="signal peptide" evidence="2">
    <location>
        <begin position="1"/>
        <end position="27"/>
    </location>
</feature>
<accession>A0ABU9IAF1</accession>
<dbReference type="SUPFAM" id="SSF110997">
    <property type="entry name" value="Sporulation related repeat"/>
    <property type="match status" value="1"/>
</dbReference>
<dbReference type="InterPro" id="IPR006597">
    <property type="entry name" value="Sel1-like"/>
</dbReference>
<dbReference type="InterPro" id="IPR052748">
    <property type="entry name" value="ISR_Activator"/>
</dbReference>
<reference evidence="4 5" key="1">
    <citation type="submission" date="2024-04" db="EMBL/GenBank/DDBJ databases">
        <title>Aurantiacibacter sp. DGU6 16S ribosomal RNA gene Genome sequencing and assembly.</title>
        <authorList>
            <person name="Park S."/>
        </authorList>
    </citation>
    <scope>NUCLEOTIDE SEQUENCE [LARGE SCALE GENOMIC DNA]</scope>
    <source>
        <strain evidence="4 5">DGU6</strain>
    </source>
</reference>
<dbReference type="PANTHER" id="PTHR45011:SF1">
    <property type="entry name" value="DAP3-BINDING CELL DEATH ENHANCER 1"/>
    <property type="match status" value="1"/>
</dbReference>
<dbReference type="EMBL" id="JBBYHV010000001">
    <property type="protein sequence ID" value="MEL1249396.1"/>
    <property type="molecule type" value="Genomic_DNA"/>
</dbReference>
<dbReference type="SUPFAM" id="SSF81901">
    <property type="entry name" value="HCP-like"/>
    <property type="match status" value="1"/>
</dbReference>
<dbReference type="Pfam" id="PF05036">
    <property type="entry name" value="SPOR"/>
    <property type="match status" value="1"/>
</dbReference>